<evidence type="ECO:0000313" key="3">
    <source>
        <dbReference type="Proteomes" id="UP001632038"/>
    </source>
</evidence>
<evidence type="ECO:0000313" key="2">
    <source>
        <dbReference type="EMBL" id="KAL3619983.1"/>
    </source>
</evidence>
<accession>A0ABD3BRZ1</accession>
<evidence type="ECO:0000256" key="1">
    <source>
        <dbReference type="SAM" id="SignalP"/>
    </source>
</evidence>
<gene>
    <name evidence="2" type="ORF">CASFOL_034895</name>
</gene>
<feature type="signal peptide" evidence="1">
    <location>
        <begin position="1"/>
        <end position="18"/>
    </location>
</feature>
<organism evidence="2 3">
    <name type="scientific">Castilleja foliolosa</name>
    <dbReference type="NCBI Taxonomy" id="1961234"/>
    <lineage>
        <taxon>Eukaryota</taxon>
        <taxon>Viridiplantae</taxon>
        <taxon>Streptophyta</taxon>
        <taxon>Embryophyta</taxon>
        <taxon>Tracheophyta</taxon>
        <taxon>Spermatophyta</taxon>
        <taxon>Magnoliopsida</taxon>
        <taxon>eudicotyledons</taxon>
        <taxon>Gunneridae</taxon>
        <taxon>Pentapetalae</taxon>
        <taxon>asterids</taxon>
        <taxon>lamiids</taxon>
        <taxon>Lamiales</taxon>
        <taxon>Orobanchaceae</taxon>
        <taxon>Pedicularideae</taxon>
        <taxon>Castillejinae</taxon>
        <taxon>Castilleja</taxon>
    </lineage>
</organism>
<sequence>MAGLKMFPLFIIVLFVLSQRSIVYLLRGSHCLAASITTSVDVFPEKMTKSVMKCAKIIVKEAFAKFSITNLQIIIVIAIVGRDLIKILQKSHFDFG</sequence>
<name>A0ABD3BRZ1_9LAMI</name>
<comment type="caution">
    <text evidence="2">The sequence shown here is derived from an EMBL/GenBank/DDBJ whole genome shotgun (WGS) entry which is preliminary data.</text>
</comment>
<evidence type="ECO:0008006" key="4">
    <source>
        <dbReference type="Google" id="ProtNLM"/>
    </source>
</evidence>
<reference evidence="3" key="1">
    <citation type="journal article" date="2024" name="IScience">
        <title>Strigolactones Initiate the Formation of Haustorium-like Structures in Castilleja.</title>
        <authorList>
            <person name="Buerger M."/>
            <person name="Peterson D."/>
            <person name="Chory J."/>
        </authorList>
    </citation>
    <scope>NUCLEOTIDE SEQUENCE [LARGE SCALE GENOMIC DNA]</scope>
</reference>
<feature type="chain" id="PRO_5044780215" description="Secreted protein" evidence="1">
    <location>
        <begin position="19"/>
        <end position="96"/>
    </location>
</feature>
<proteinExistence type="predicted"/>
<keyword evidence="1" id="KW-0732">Signal</keyword>
<protein>
    <recommendedName>
        <fullName evidence="4">Secreted protein</fullName>
    </recommendedName>
</protein>
<dbReference type="EMBL" id="JAVIJP010000066">
    <property type="protein sequence ID" value="KAL3619983.1"/>
    <property type="molecule type" value="Genomic_DNA"/>
</dbReference>
<dbReference type="AlphaFoldDB" id="A0ABD3BRZ1"/>
<dbReference type="Proteomes" id="UP001632038">
    <property type="component" value="Unassembled WGS sequence"/>
</dbReference>
<keyword evidence="3" id="KW-1185">Reference proteome</keyword>